<organism evidence="1 2">
    <name type="scientific">Streptomyces lomondensis</name>
    <dbReference type="NCBI Taxonomy" id="68229"/>
    <lineage>
        <taxon>Bacteria</taxon>
        <taxon>Bacillati</taxon>
        <taxon>Actinomycetota</taxon>
        <taxon>Actinomycetes</taxon>
        <taxon>Kitasatosporales</taxon>
        <taxon>Streptomycetaceae</taxon>
        <taxon>Streptomyces</taxon>
    </lineage>
</organism>
<reference evidence="2" key="1">
    <citation type="journal article" date="2019" name="Int. J. Syst. Evol. Microbiol.">
        <title>The Global Catalogue of Microorganisms (GCM) 10K type strain sequencing project: providing services to taxonomists for standard genome sequencing and annotation.</title>
        <authorList>
            <consortium name="The Broad Institute Genomics Platform"/>
            <consortium name="The Broad Institute Genome Sequencing Center for Infectious Disease"/>
            <person name="Wu L."/>
            <person name="Ma J."/>
        </authorList>
    </citation>
    <scope>NUCLEOTIDE SEQUENCE [LARGE SCALE GENOMIC DNA]</scope>
    <source>
        <strain evidence="2">JCM 4866</strain>
    </source>
</reference>
<name>A0ABQ2XFH0_9ACTN</name>
<keyword evidence="2" id="KW-1185">Reference proteome</keyword>
<gene>
    <name evidence="1" type="ORF">GCM10010383_49770</name>
</gene>
<comment type="caution">
    <text evidence="1">The sequence shown here is derived from an EMBL/GenBank/DDBJ whole genome shotgun (WGS) entry which is preliminary data.</text>
</comment>
<evidence type="ECO:0000313" key="1">
    <source>
        <dbReference type="EMBL" id="GGX13766.1"/>
    </source>
</evidence>
<accession>A0ABQ2XFH0</accession>
<dbReference type="EMBL" id="BMWC01000007">
    <property type="protein sequence ID" value="GGX13766.1"/>
    <property type="molecule type" value="Genomic_DNA"/>
</dbReference>
<proteinExistence type="predicted"/>
<dbReference type="Proteomes" id="UP000617743">
    <property type="component" value="Unassembled WGS sequence"/>
</dbReference>
<sequence>MTPMNLSDRAAVSAPMEQLAAIPPRALQSVLIGLQADRAARLAAHDVYRRHMANSFTAPSELDQRDVVRFLSVAMDAIPESVRMKELSPVAALGSSSALSSISQKTVLGTIRNTEVVADGLSVLTLEAARQRKAEAVGDIWPGVTLGTFHRELRTQTHSEPGFKPHYHALSLLSAESTPDFDDFKVRRLAEHLSTYLAIIDRAESIGYAAKDVTVAVSNLRVVELLIKELGADREHIMRNTRTFGFSAFDTLGVPLPKQVELRELPSLARSLPARLRFLSRPLDYSAKVFGEAVSRIERLRRTGSVNVVFDLERHAGMGYYQDLVVKMTARNMSGETYSLVDMGTNDWLSRITNRRGDRLMTGGMGSEVFLNNFRKTS</sequence>
<evidence type="ECO:0000313" key="2">
    <source>
        <dbReference type="Proteomes" id="UP000617743"/>
    </source>
</evidence>
<protein>
    <submittedName>
        <fullName evidence="1">Uncharacterized protein</fullName>
    </submittedName>
</protein>